<feature type="compositionally biased region" description="Basic and acidic residues" evidence="1">
    <location>
        <begin position="121"/>
        <end position="141"/>
    </location>
</feature>
<evidence type="ECO:0000313" key="3">
    <source>
        <dbReference type="EMBL" id="MDV4190728.1"/>
    </source>
</evidence>
<evidence type="ECO:0000256" key="1">
    <source>
        <dbReference type="SAM" id="MobiDB-lite"/>
    </source>
</evidence>
<keyword evidence="2" id="KW-1133">Transmembrane helix</keyword>
<proteinExistence type="predicted"/>
<feature type="region of interest" description="Disordered" evidence="1">
    <location>
        <begin position="115"/>
        <end position="164"/>
    </location>
</feature>
<feature type="transmembrane region" description="Helical" evidence="2">
    <location>
        <begin position="281"/>
        <end position="306"/>
    </location>
</feature>
<protein>
    <recommendedName>
        <fullName evidence="5">Transmembrane protein</fullName>
    </recommendedName>
</protein>
<keyword evidence="2" id="KW-0472">Membrane</keyword>
<feature type="transmembrane region" description="Helical" evidence="2">
    <location>
        <begin position="186"/>
        <end position="209"/>
    </location>
</feature>
<accession>A0ABU3YY23</accession>
<comment type="caution">
    <text evidence="3">The sequence shown here is derived from an EMBL/GenBank/DDBJ whole genome shotgun (WGS) entry which is preliminary data.</text>
</comment>
<feature type="transmembrane region" description="Helical" evidence="2">
    <location>
        <begin position="229"/>
        <end position="249"/>
    </location>
</feature>
<feature type="transmembrane region" description="Helical" evidence="2">
    <location>
        <begin position="452"/>
        <end position="470"/>
    </location>
</feature>
<evidence type="ECO:0008006" key="5">
    <source>
        <dbReference type="Google" id="ProtNLM"/>
    </source>
</evidence>
<feature type="transmembrane region" description="Helical" evidence="2">
    <location>
        <begin position="506"/>
        <end position="522"/>
    </location>
</feature>
<feature type="transmembrane region" description="Helical" evidence="2">
    <location>
        <begin position="393"/>
        <end position="411"/>
    </location>
</feature>
<dbReference type="NCBIfam" id="NF047336">
    <property type="entry name" value="conj_memb_RcgA"/>
    <property type="match status" value="1"/>
</dbReference>
<evidence type="ECO:0000256" key="2">
    <source>
        <dbReference type="SAM" id="Phobius"/>
    </source>
</evidence>
<dbReference type="EMBL" id="JAWJWI010000044">
    <property type="protein sequence ID" value="MDV4190728.1"/>
    <property type="molecule type" value="Genomic_DNA"/>
</dbReference>
<gene>
    <name evidence="3" type="ORF">R1523_35400</name>
</gene>
<name>A0ABU3YY23_9HYPH</name>
<dbReference type="RefSeq" id="WP_180692564.1">
    <property type="nucleotide sequence ID" value="NZ_JAWJWH010000045.1"/>
</dbReference>
<keyword evidence="4" id="KW-1185">Reference proteome</keyword>
<reference evidence="4" key="1">
    <citation type="journal article" date="2023" name="Int. J. Mol. Sci.">
        <title>Genomic and Metabolic Characterization of Plant Growth-Promoting Rhizobacteria Isolated from Nodules of Clovers Grown in Non-Farmed Soil.</title>
        <authorList>
            <person name="Wojcik M."/>
            <person name="Koper P."/>
            <person name="Zebracki K."/>
            <person name="Marczak M."/>
            <person name="Mazur A."/>
        </authorList>
    </citation>
    <scope>NUCLEOTIDE SEQUENCE [LARGE SCALE GENOMIC DNA]</scope>
    <source>
        <strain evidence="4">KB12</strain>
    </source>
</reference>
<sequence>MFQNGKLFLPPPNDGSDWKELFKKLAAVGAGRALGEDGFPAGPWTPELLAEAISQIDSNRAGVDLRTVQLWFQENDRGISAANIRWLARVFGCDDPEATAAWQVELSAAQARLQAKRREAKKADSRAPERPDLPPDPKVDDEQSSSVEPTPDAEPEPNADRKKQRISLARRSETLFNGGSPLNLPAAVFAGASALGFLSYILGIHSAVYLRADNVAKEVGFLWAPNWTFLFMVLLPLFFALVTELLAFWTREGRVKLWTWSDTTTSHDDWARNVEGASFSYWAVFLICVLFAGVFQWIGVCLIPLLEGGADYATSWGTLAIVRPEVISVPVSIGFTALAYLYMCLCFYLFFAGLILLHTMIHDLRRIGLDATVLQQAGSQDEVYELCLRLMRGIFRCTILGLLVALCMKAQSSYLTSNAKNILDWLAGDLSSALAGRDGASNGFHYRMPTHYSSLLVALSTIVVFVYGSICLRGIGTRFHKPLWKMAAVVTLLFATYLLVDAFVGFSIVLGIGVFVAVFSLVDPGLGSRRSNEIGSRQIVS</sequence>
<evidence type="ECO:0000313" key="4">
    <source>
        <dbReference type="Proteomes" id="UP001187203"/>
    </source>
</evidence>
<feature type="transmembrane region" description="Helical" evidence="2">
    <location>
        <begin position="326"/>
        <end position="357"/>
    </location>
</feature>
<dbReference type="Proteomes" id="UP001187203">
    <property type="component" value="Unassembled WGS sequence"/>
</dbReference>
<keyword evidence="2" id="KW-0812">Transmembrane</keyword>
<dbReference type="InterPro" id="IPR058114">
    <property type="entry name" value="RcgA-like"/>
</dbReference>
<organism evidence="3 4">
    <name type="scientific">Rhizobium brockwellii</name>
    <dbReference type="NCBI Taxonomy" id="3019932"/>
    <lineage>
        <taxon>Bacteria</taxon>
        <taxon>Pseudomonadati</taxon>
        <taxon>Pseudomonadota</taxon>
        <taxon>Alphaproteobacteria</taxon>
        <taxon>Hyphomicrobiales</taxon>
        <taxon>Rhizobiaceae</taxon>
        <taxon>Rhizobium/Agrobacterium group</taxon>
        <taxon>Rhizobium</taxon>
    </lineage>
</organism>